<dbReference type="EC" id="2.1.2.11" evidence="8"/>
<reference evidence="13" key="1">
    <citation type="submission" date="2019-12" db="EMBL/GenBank/DDBJ databases">
        <authorList>
            <person name="Awala S.I."/>
            <person name="Rhee S.K."/>
        </authorList>
    </citation>
    <scope>NUCLEOTIDE SEQUENCE [LARGE SCALE GENOMIC DNA]</scope>
    <source>
        <strain evidence="13">IM1</strain>
    </source>
</reference>
<organism evidence="12 13">
    <name type="scientific">Methylococcus geothermalis</name>
    <dbReference type="NCBI Taxonomy" id="2681310"/>
    <lineage>
        <taxon>Bacteria</taxon>
        <taxon>Pseudomonadati</taxon>
        <taxon>Pseudomonadota</taxon>
        <taxon>Gammaproteobacteria</taxon>
        <taxon>Methylococcales</taxon>
        <taxon>Methylococcaceae</taxon>
        <taxon>Methylococcus</taxon>
    </lineage>
</organism>
<feature type="binding site" evidence="8 10">
    <location>
        <begin position="46"/>
        <end position="47"/>
    </location>
    <ligand>
        <name>3-methyl-2-oxobutanoate</name>
        <dbReference type="ChEBI" id="CHEBI:11851"/>
    </ligand>
</feature>
<comment type="function">
    <text evidence="7 8">Catalyzes the reversible reaction in which hydroxymethyl group from 5,10-methylenetetrahydrofolate is transferred onto alpha-ketoisovalerate to form ketopantoate.</text>
</comment>
<gene>
    <name evidence="8 12" type="primary">panB</name>
    <name evidence="12" type="ORF">GNH96_14390</name>
</gene>
<dbReference type="NCBIfam" id="NF001452">
    <property type="entry name" value="PRK00311.1"/>
    <property type="match status" value="1"/>
</dbReference>
<dbReference type="Gene3D" id="3.20.20.60">
    <property type="entry name" value="Phosphoenolpyruvate-binding domains"/>
    <property type="match status" value="1"/>
</dbReference>
<dbReference type="InterPro" id="IPR040442">
    <property type="entry name" value="Pyrv_kinase-like_dom_sf"/>
</dbReference>
<accession>A0A858QBE4</accession>
<dbReference type="CDD" id="cd06557">
    <property type="entry name" value="KPHMT-like"/>
    <property type="match status" value="1"/>
</dbReference>
<feature type="binding site" evidence="8 11">
    <location>
        <position position="46"/>
    </location>
    <ligand>
        <name>Mg(2+)</name>
        <dbReference type="ChEBI" id="CHEBI:18420"/>
    </ligand>
</feature>
<evidence type="ECO:0000256" key="2">
    <source>
        <dbReference type="ARBA" id="ARBA00008676"/>
    </source>
</evidence>
<keyword evidence="6 8" id="KW-0479">Metal-binding</keyword>
<dbReference type="GO" id="GO:0015940">
    <property type="term" value="P:pantothenate biosynthetic process"/>
    <property type="evidence" value="ECO:0007669"/>
    <property type="project" value="UniProtKB-UniRule"/>
</dbReference>
<dbReference type="GO" id="GO:0003864">
    <property type="term" value="F:3-methyl-2-oxobutanoate hydroxymethyltransferase activity"/>
    <property type="evidence" value="ECO:0007669"/>
    <property type="project" value="UniProtKB-UniRule"/>
</dbReference>
<dbReference type="KEGG" id="metu:GNH96_14390"/>
<evidence type="ECO:0000313" key="13">
    <source>
        <dbReference type="Proteomes" id="UP000503004"/>
    </source>
</evidence>
<evidence type="ECO:0000313" key="12">
    <source>
        <dbReference type="EMBL" id="QJD31016.1"/>
    </source>
</evidence>
<proteinExistence type="inferred from homology"/>
<dbReference type="Proteomes" id="UP000503004">
    <property type="component" value="Chromosome"/>
</dbReference>
<dbReference type="RefSeq" id="WP_169604288.1">
    <property type="nucleotide sequence ID" value="NZ_CP046565.1"/>
</dbReference>
<dbReference type="SUPFAM" id="SSF51621">
    <property type="entry name" value="Phosphoenolpyruvate/pyruvate domain"/>
    <property type="match status" value="1"/>
</dbReference>
<evidence type="ECO:0000256" key="9">
    <source>
        <dbReference type="PIRSR" id="PIRSR000388-1"/>
    </source>
</evidence>
<feature type="binding site" evidence="8 11">
    <location>
        <position position="85"/>
    </location>
    <ligand>
        <name>Mg(2+)</name>
        <dbReference type="ChEBI" id="CHEBI:18420"/>
    </ligand>
</feature>
<dbReference type="UniPathway" id="UPA00028">
    <property type="reaction ID" value="UER00003"/>
</dbReference>
<evidence type="ECO:0000256" key="8">
    <source>
        <dbReference type="HAMAP-Rule" id="MF_00156"/>
    </source>
</evidence>
<dbReference type="GO" id="GO:0005737">
    <property type="term" value="C:cytoplasm"/>
    <property type="evidence" value="ECO:0007669"/>
    <property type="project" value="UniProtKB-SubCell"/>
</dbReference>
<dbReference type="GO" id="GO:0000287">
    <property type="term" value="F:magnesium ion binding"/>
    <property type="evidence" value="ECO:0007669"/>
    <property type="project" value="TreeGrafter"/>
</dbReference>
<dbReference type="AlphaFoldDB" id="A0A858QBE4"/>
<sequence length="269" mass="29007">MTDPVSLPGLLAMKRRSEKIASLTCYDATAAALQDQAGIEVILVGDSLGNVIQGQPTTLGVTLDHMVYHTACVQRAARRALILADLPFMSYCTPEQAAHSAARLVREGGAQAVKLEGGRERLDIVRFLTDQNVPVCGHLGLQPQSIHRLGRYAVQGRDAESAKRIMEDACLLSEAGASLLVLECIPWELAQAITATVDIPTIGIGAGRHCDGQVLVWQDMLGMSARNLRFSKNFLAGNEGIREAVSAYVREVKTGLFPGDEHSFGRDET</sequence>
<feature type="active site" description="Proton acceptor" evidence="8 9">
    <location>
        <position position="183"/>
    </location>
</feature>
<dbReference type="NCBIfam" id="TIGR00222">
    <property type="entry name" value="panB"/>
    <property type="match status" value="1"/>
</dbReference>
<keyword evidence="13" id="KW-1185">Reference proteome</keyword>
<feature type="binding site" evidence="8 11">
    <location>
        <position position="116"/>
    </location>
    <ligand>
        <name>Mg(2+)</name>
        <dbReference type="ChEBI" id="CHEBI:18420"/>
    </ligand>
</feature>
<feature type="binding site" evidence="8 10">
    <location>
        <position position="85"/>
    </location>
    <ligand>
        <name>3-methyl-2-oxobutanoate</name>
        <dbReference type="ChEBI" id="CHEBI:11851"/>
    </ligand>
</feature>
<evidence type="ECO:0000256" key="3">
    <source>
        <dbReference type="ARBA" id="ARBA00011424"/>
    </source>
</evidence>
<keyword evidence="4 8" id="KW-0566">Pantothenate biosynthesis</keyword>
<dbReference type="InterPro" id="IPR003700">
    <property type="entry name" value="Pantoate_hydroxy_MeTrfase"/>
</dbReference>
<dbReference type="Pfam" id="PF02548">
    <property type="entry name" value="Pantoate_transf"/>
    <property type="match status" value="1"/>
</dbReference>
<dbReference type="GO" id="GO:0008168">
    <property type="term" value="F:methyltransferase activity"/>
    <property type="evidence" value="ECO:0007669"/>
    <property type="project" value="UniProtKB-KW"/>
</dbReference>
<comment type="subunit">
    <text evidence="3 8">Homodecamer; pentamer of dimers.</text>
</comment>
<dbReference type="GO" id="GO:0032259">
    <property type="term" value="P:methylation"/>
    <property type="evidence" value="ECO:0007669"/>
    <property type="project" value="UniProtKB-KW"/>
</dbReference>
<keyword evidence="12" id="KW-0489">Methyltransferase</keyword>
<dbReference type="EMBL" id="CP046565">
    <property type="protein sequence ID" value="QJD31016.1"/>
    <property type="molecule type" value="Genomic_DNA"/>
</dbReference>
<keyword evidence="8" id="KW-0963">Cytoplasm</keyword>
<dbReference type="PANTHER" id="PTHR20881:SF0">
    <property type="entry name" value="3-METHYL-2-OXOBUTANOATE HYDROXYMETHYLTRANSFERASE"/>
    <property type="match status" value="1"/>
</dbReference>
<evidence type="ECO:0000256" key="5">
    <source>
        <dbReference type="ARBA" id="ARBA00022679"/>
    </source>
</evidence>
<dbReference type="PANTHER" id="PTHR20881">
    <property type="entry name" value="3-METHYL-2-OXOBUTANOATE HYDROXYMETHYLTRANSFERASE"/>
    <property type="match status" value="1"/>
</dbReference>
<evidence type="ECO:0000256" key="7">
    <source>
        <dbReference type="ARBA" id="ARBA00056497"/>
    </source>
</evidence>
<comment type="pathway">
    <text evidence="1 8">Cofactor biosynthesis; (R)-pantothenate biosynthesis; (R)-pantoate from 3-methyl-2-oxobutanoate: step 1/2.</text>
</comment>
<evidence type="ECO:0000256" key="10">
    <source>
        <dbReference type="PIRSR" id="PIRSR000388-2"/>
    </source>
</evidence>
<feature type="binding site" evidence="8 10">
    <location>
        <position position="114"/>
    </location>
    <ligand>
        <name>3-methyl-2-oxobutanoate</name>
        <dbReference type="ChEBI" id="CHEBI:11851"/>
    </ligand>
</feature>
<comment type="similarity">
    <text evidence="2 8">Belongs to the PanB family.</text>
</comment>
<evidence type="ECO:0000256" key="1">
    <source>
        <dbReference type="ARBA" id="ARBA00005033"/>
    </source>
</evidence>
<keyword evidence="5 8" id="KW-0808">Transferase</keyword>
<dbReference type="PIRSF" id="PIRSF000388">
    <property type="entry name" value="Pantoate_hydroxy_MeTrfase"/>
    <property type="match status" value="1"/>
</dbReference>
<comment type="catalytic activity">
    <reaction evidence="8">
        <text>(6R)-5,10-methylene-5,6,7,8-tetrahydrofolate + 3-methyl-2-oxobutanoate + H2O = 2-dehydropantoate + (6S)-5,6,7,8-tetrahydrofolate</text>
        <dbReference type="Rhea" id="RHEA:11824"/>
        <dbReference type="ChEBI" id="CHEBI:11561"/>
        <dbReference type="ChEBI" id="CHEBI:11851"/>
        <dbReference type="ChEBI" id="CHEBI:15377"/>
        <dbReference type="ChEBI" id="CHEBI:15636"/>
        <dbReference type="ChEBI" id="CHEBI:57453"/>
        <dbReference type="EC" id="2.1.2.11"/>
    </reaction>
</comment>
<protein>
    <recommendedName>
        <fullName evidence="8">3-methyl-2-oxobutanoate hydroxymethyltransferase</fullName>
        <ecNumber evidence="8">2.1.2.11</ecNumber>
    </recommendedName>
    <alternativeName>
        <fullName evidence="8">Ketopantoate hydroxymethyltransferase</fullName>
        <shortName evidence="8">KPHMT</shortName>
    </alternativeName>
</protein>
<name>A0A858QBE4_9GAMM</name>
<comment type="cofactor">
    <cofactor evidence="8 11">
        <name>Mg(2+)</name>
        <dbReference type="ChEBI" id="CHEBI:18420"/>
    </cofactor>
    <text evidence="8 11">Binds 1 Mg(2+) ion per subunit.</text>
</comment>
<keyword evidence="8 11" id="KW-0460">Magnesium</keyword>
<evidence type="ECO:0000256" key="11">
    <source>
        <dbReference type="PIRSR" id="PIRSR000388-3"/>
    </source>
</evidence>
<evidence type="ECO:0000256" key="4">
    <source>
        <dbReference type="ARBA" id="ARBA00022655"/>
    </source>
</evidence>
<evidence type="ECO:0000256" key="6">
    <source>
        <dbReference type="ARBA" id="ARBA00022723"/>
    </source>
</evidence>
<dbReference type="InterPro" id="IPR015813">
    <property type="entry name" value="Pyrv/PenolPyrv_kinase-like_dom"/>
</dbReference>
<dbReference type="FunFam" id="3.20.20.60:FF:000003">
    <property type="entry name" value="3-methyl-2-oxobutanoate hydroxymethyltransferase"/>
    <property type="match status" value="1"/>
</dbReference>
<comment type="subcellular location">
    <subcellularLocation>
        <location evidence="8">Cytoplasm</location>
    </subcellularLocation>
</comment>
<dbReference type="HAMAP" id="MF_00156">
    <property type="entry name" value="PanB"/>
    <property type="match status" value="1"/>
</dbReference>